<evidence type="ECO:0000313" key="1">
    <source>
        <dbReference type="EMBL" id="NMF01918.1"/>
    </source>
</evidence>
<dbReference type="RefSeq" id="WP_168973163.1">
    <property type="nucleotide sequence ID" value="NZ_JABAGJ010000002.1"/>
</dbReference>
<evidence type="ECO:0000313" key="2">
    <source>
        <dbReference type="Proteomes" id="UP000583419"/>
    </source>
</evidence>
<comment type="caution">
    <text evidence="1">The sequence shown here is derived from an EMBL/GenBank/DDBJ whole genome shotgun (WGS) entry which is preliminary data.</text>
</comment>
<organism evidence="1 2">
    <name type="scientific">Bifidobacterium boum</name>
    <dbReference type="NCBI Taxonomy" id="78343"/>
    <lineage>
        <taxon>Bacteria</taxon>
        <taxon>Bacillati</taxon>
        <taxon>Actinomycetota</taxon>
        <taxon>Actinomycetes</taxon>
        <taxon>Bifidobacteriales</taxon>
        <taxon>Bifidobacteriaceae</taxon>
        <taxon>Bifidobacterium</taxon>
    </lineage>
</organism>
<sequence>MESQTLLERIQTVDSRRLREYGYEKLADSLENGNESLSGDVHFHDRLMKSMDCLPITDAITTADVIGFLKSHFSTCPAALIPTLSDLQIESYLIIGGSTYPTYISAKNLGDAFLKQPCSWNSDDDDNCALMPQIQLRLVEKRYFKWVDEDGVEWESTTPKIVYDGELRRFCGTLMIDGENSGPRIAKDLKEDGAVIIVMGPQYADDVNCTGWWWPDGGAPVWIGARQNEVLLCKTADYISDNGEFNYVIWLAVCTQAEYQKLRGDADR</sequence>
<name>A0A848D6S1_9BIFI</name>
<accession>A0A848D6S1</accession>
<protein>
    <submittedName>
        <fullName evidence="1">Uncharacterized protein</fullName>
    </submittedName>
</protein>
<proteinExistence type="predicted"/>
<dbReference type="AlphaFoldDB" id="A0A848D6S1"/>
<dbReference type="EMBL" id="JABAGJ010000002">
    <property type="protein sequence ID" value="NMF01918.1"/>
    <property type="molecule type" value="Genomic_DNA"/>
</dbReference>
<gene>
    <name evidence="1" type="ORF">HF843_01740</name>
</gene>
<reference evidence="1 2" key="1">
    <citation type="submission" date="2020-04" db="EMBL/GenBank/DDBJ databases">
        <authorList>
            <person name="Hitch T.C.A."/>
            <person name="Wylensek D."/>
            <person name="Clavel T."/>
        </authorList>
    </citation>
    <scope>NUCLEOTIDE SEQUENCE [LARGE SCALE GENOMIC DNA]</scope>
    <source>
        <strain evidence="1 2">WCA-130-P53-4B</strain>
    </source>
</reference>
<dbReference type="Proteomes" id="UP000583419">
    <property type="component" value="Unassembled WGS sequence"/>
</dbReference>